<keyword evidence="3" id="KW-1185">Reference proteome</keyword>
<feature type="domain" description="HD" evidence="1">
    <location>
        <begin position="2"/>
        <end position="114"/>
    </location>
</feature>
<dbReference type="Pfam" id="PF01966">
    <property type="entry name" value="HD"/>
    <property type="match status" value="1"/>
</dbReference>
<dbReference type="InterPro" id="IPR003607">
    <property type="entry name" value="HD/PDEase_dom"/>
</dbReference>
<gene>
    <name evidence="2" type="ORF">SAMN03080601_00361</name>
</gene>
<dbReference type="InterPro" id="IPR006675">
    <property type="entry name" value="HDIG_dom"/>
</dbReference>
<organism evidence="2 3">
    <name type="scientific">Alkalitalea saponilacus</name>
    <dbReference type="NCBI Taxonomy" id="889453"/>
    <lineage>
        <taxon>Bacteria</taxon>
        <taxon>Pseudomonadati</taxon>
        <taxon>Bacteroidota</taxon>
        <taxon>Bacteroidia</taxon>
        <taxon>Marinilabiliales</taxon>
        <taxon>Marinilabiliaceae</taxon>
        <taxon>Alkalitalea</taxon>
    </lineage>
</organism>
<dbReference type="Proteomes" id="UP000191055">
    <property type="component" value="Unassembled WGS sequence"/>
</dbReference>
<proteinExistence type="predicted"/>
<dbReference type="Gene3D" id="1.10.3210.10">
    <property type="entry name" value="Hypothetical protein af1432"/>
    <property type="match status" value="1"/>
</dbReference>
<dbReference type="CDD" id="cd00077">
    <property type="entry name" value="HDc"/>
    <property type="match status" value="1"/>
</dbReference>
<evidence type="ECO:0000313" key="2">
    <source>
        <dbReference type="EMBL" id="SKB37847.1"/>
    </source>
</evidence>
<reference evidence="2 3" key="1">
    <citation type="submission" date="2017-02" db="EMBL/GenBank/DDBJ databases">
        <authorList>
            <person name="Peterson S.W."/>
        </authorList>
    </citation>
    <scope>NUCLEOTIDE SEQUENCE [LARGE SCALE GENOMIC DNA]</scope>
    <source>
        <strain evidence="2 3">DSM 24412</strain>
    </source>
</reference>
<dbReference type="InterPro" id="IPR006674">
    <property type="entry name" value="HD_domain"/>
</dbReference>
<dbReference type="SUPFAM" id="SSF109604">
    <property type="entry name" value="HD-domain/PDEase-like"/>
    <property type="match status" value="1"/>
</dbReference>
<evidence type="ECO:0000313" key="3">
    <source>
        <dbReference type="Proteomes" id="UP000191055"/>
    </source>
</evidence>
<name>A0A1T5ASP4_9BACT</name>
<dbReference type="NCBIfam" id="TIGR00277">
    <property type="entry name" value="HDIG"/>
    <property type="match status" value="1"/>
</dbReference>
<protein>
    <recommendedName>
        <fullName evidence="1">HD domain-containing protein</fullName>
    </recommendedName>
</protein>
<evidence type="ECO:0000259" key="1">
    <source>
        <dbReference type="Pfam" id="PF01966"/>
    </source>
</evidence>
<dbReference type="AlphaFoldDB" id="A0A1T5ASP4"/>
<dbReference type="STRING" id="889453.SAMN03080601_00361"/>
<accession>A0A1T5ASP4</accession>
<dbReference type="EMBL" id="FUYV01000001">
    <property type="protein sequence ID" value="SKB37847.1"/>
    <property type="molecule type" value="Genomic_DNA"/>
</dbReference>
<sequence length="153" mass="17411">MVMEKALQIASEHPELEADEILLREGCMLHDIGIVETYAPEIHCFGEHPYILHGIIGGNMLREHGLHHLAAICERHTGAGLSADEIITQKLPLPHVDMLPETIEEKIICFADKFYSKGKDLTKEKSLHKVRKGMSRHGETQLKRFNEMCEMFL</sequence>